<protein>
    <recommendedName>
        <fullName evidence="4">RING-type domain-containing protein</fullName>
    </recommendedName>
</protein>
<evidence type="ECO:0000256" key="2">
    <source>
        <dbReference type="SAM" id="MobiDB-lite"/>
    </source>
</evidence>
<dbReference type="EMBL" id="SDMP01000012">
    <property type="protein sequence ID" value="RYR26404.1"/>
    <property type="molecule type" value="Genomic_DNA"/>
</dbReference>
<keyword evidence="3" id="KW-0472">Membrane</keyword>
<dbReference type="UniPathway" id="UPA00143"/>
<evidence type="ECO:0000313" key="6">
    <source>
        <dbReference type="Proteomes" id="UP000289738"/>
    </source>
</evidence>
<dbReference type="Gene3D" id="3.30.40.10">
    <property type="entry name" value="Zinc/RING finger domain, C3HC4 (zinc finger)"/>
    <property type="match status" value="1"/>
</dbReference>
<dbReference type="SMART" id="SM00184">
    <property type="entry name" value="RING"/>
    <property type="match status" value="1"/>
</dbReference>
<keyword evidence="1" id="KW-0863">Zinc-finger</keyword>
<keyword evidence="1" id="KW-0479">Metal-binding</keyword>
<dbReference type="PANTHER" id="PTHR45676">
    <property type="entry name" value="RING-H2 FINGER PROTEIN ATL51-RELATED"/>
    <property type="match status" value="1"/>
</dbReference>
<feature type="region of interest" description="Disordered" evidence="2">
    <location>
        <begin position="1"/>
        <end position="26"/>
    </location>
</feature>
<keyword evidence="3" id="KW-0812">Transmembrane</keyword>
<dbReference type="AlphaFoldDB" id="A0A445AJ37"/>
<reference evidence="5 6" key="1">
    <citation type="submission" date="2019-01" db="EMBL/GenBank/DDBJ databases">
        <title>Sequencing of cultivated peanut Arachis hypogaea provides insights into genome evolution and oil improvement.</title>
        <authorList>
            <person name="Chen X."/>
        </authorList>
    </citation>
    <scope>NUCLEOTIDE SEQUENCE [LARGE SCALE GENOMIC DNA]</scope>
    <source>
        <strain evidence="6">cv. Fuhuasheng</strain>
        <tissue evidence="5">Leaves</tissue>
    </source>
</reference>
<keyword evidence="6" id="KW-1185">Reference proteome</keyword>
<evidence type="ECO:0000256" key="1">
    <source>
        <dbReference type="PROSITE-ProRule" id="PRU00175"/>
    </source>
</evidence>
<name>A0A445AJ37_ARAHY</name>
<evidence type="ECO:0000313" key="5">
    <source>
        <dbReference type="EMBL" id="RYR26404.1"/>
    </source>
</evidence>
<dbReference type="InterPro" id="IPR013083">
    <property type="entry name" value="Znf_RING/FYVE/PHD"/>
</dbReference>
<organism evidence="5 6">
    <name type="scientific">Arachis hypogaea</name>
    <name type="common">Peanut</name>
    <dbReference type="NCBI Taxonomy" id="3818"/>
    <lineage>
        <taxon>Eukaryota</taxon>
        <taxon>Viridiplantae</taxon>
        <taxon>Streptophyta</taxon>
        <taxon>Embryophyta</taxon>
        <taxon>Tracheophyta</taxon>
        <taxon>Spermatophyta</taxon>
        <taxon>Magnoliopsida</taxon>
        <taxon>eudicotyledons</taxon>
        <taxon>Gunneridae</taxon>
        <taxon>Pentapetalae</taxon>
        <taxon>rosids</taxon>
        <taxon>fabids</taxon>
        <taxon>Fabales</taxon>
        <taxon>Fabaceae</taxon>
        <taxon>Papilionoideae</taxon>
        <taxon>50 kb inversion clade</taxon>
        <taxon>dalbergioids sensu lato</taxon>
        <taxon>Dalbergieae</taxon>
        <taxon>Pterocarpus clade</taxon>
        <taxon>Arachis</taxon>
    </lineage>
</organism>
<dbReference type="Proteomes" id="UP000289738">
    <property type="component" value="Chromosome B02"/>
</dbReference>
<dbReference type="SUPFAM" id="SSF57850">
    <property type="entry name" value="RING/U-box"/>
    <property type="match status" value="1"/>
</dbReference>
<dbReference type="GO" id="GO:0016567">
    <property type="term" value="P:protein ubiquitination"/>
    <property type="evidence" value="ECO:0007669"/>
    <property type="project" value="UniProtKB-UniPathway"/>
</dbReference>
<gene>
    <name evidence="5" type="ORF">Ahy_B02g060641</name>
</gene>
<dbReference type="PANTHER" id="PTHR45676:SF88">
    <property type="entry name" value="RING-H2 FINGER PROTEIN ATL33"/>
    <property type="match status" value="1"/>
</dbReference>
<proteinExistence type="predicted"/>
<evidence type="ECO:0000259" key="4">
    <source>
        <dbReference type="PROSITE" id="PS50089"/>
    </source>
</evidence>
<keyword evidence="3" id="KW-1133">Transmembrane helix</keyword>
<comment type="caution">
    <text evidence="5">The sequence shown here is derived from an EMBL/GenBank/DDBJ whole genome shotgun (WGS) entry which is preliminary data.</text>
</comment>
<dbReference type="CDD" id="cd16461">
    <property type="entry name" value="RING-H2_EL5-like"/>
    <property type="match status" value="1"/>
</dbReference>
<dbReference type="PROSITE" id="PS50089">
    <property type="entry name" value="ZF_RING_2"/>
    <property type="match status" value="1"/>
</dbReference>
<dbReference type="STRING" id="3818.A0A445AJ37"/>
<evidence type="ECO:0000256" key="3">
    <source>
        <dbReference type="SAM" id="Phobius"/>
    </source>
</evidence>
<keyword evidence="1" id="KW-0862">Zinc</keyword>
<feature type="domain" description="RING-type" evidence="4">
    <location>
        <begin position="134"/>
        <end position="176"/>
    </location>
</feature>
<feature type="transmembrane region" description="Helical" evidence="3">
    <location>
        <begin position="64"/>
        <end position="86"/>
    </location>
</feature>
<dbReference type="GO" id="GO:0008270">
    <property type="term" value="F:zinc ion binding"/>
    <property type="evidence" value="ECO:0007669"/>
    <property type="project" value="UniProtKB-KW"/>
</dbReference>
<sequence length="264" mass="28831">MDKPTTTTTTTTHTLSPSLSPPPPSSQLVFYAPPLSPAQIAILNTPPPPFPGGSSSFDLSPLEFLLAIIAMVTLPAIIYTFIFAYGCPSCRRQPERNSGEHSSESRDGDSVTATAVAEFRYQKDSHVKEIGIECPVCLSAFADGEKLRQLSDCKHSFHADCINLWLSNHTNCPICRSIVAGAGRKRPSSSAPARDHHDFHQGLPDASGLAFAIIVELTSMAAAAPPLIRPYCKRPCPLLFRESSINFNFQPVFWGRSPHYWIHA</sequence>
<feature type="compositionally biased region" description="Low complexity" evidence="2">
    <location>
        <begin position="1"/>
        <end position="18"/>
    </location>
</feature>
<accession>A0A445AJ37</accession>
<dbReference type="Pfam" id="PF13639">
    <property type="entry name" value="zf-RING_2"/>
    <property type="match status" value="1"/>
</dbReference>
<dbReference type="InterPro" id="IPR001841">
    <property type="entry name" value="Znf_RING"/>
</dbReference>